<organism evidence="2 3">
    <name type="scientific">Nocardia coubleae</name>
    <dbReference type="NCBI Taxonomy" id="356147"/>
    <lineage>
        <taxon>Bacteria</taxon>
        <taxon>Bacillati</taxon>
        <taxon>Actinomycetota</taxon>
        <taxon>Actinomycetes</taxon>
        <taxon>Mycobacteriales</taxon>
        <taxon>Nocardiaceae</taxon>
        <taxon>Nocardia</taxon>
    </lineage>
</organism>
<keyword evidence="3" id="KW-1185">Reference proteome</keyword>
<evidence type="ECO:0000313" key="3">
    <source>
        <dbReference type="Proteomes" id="UP000572007"/>
    </source>
</evidence>
<evidence type="ECO:0000256" key="1">
    <source>
        <dbReference type="SAM" id="Phobius"/>
    </source>
</evidence>
<proteinExistence type="predicted"/>
<accession>A0A846W016</accession>
<protein>
    <submittedName>
        <fullName evidence="2">Uncharacterized protein</fullName>
    </submittedName>
</protein>
<evidence type="ECO:0000313" key="2">
    <source>
        <dbReference type="EMBL" id="NKX86048.1"/>
    </source>
</evidence>
<feature type="transmembrane region" description="Helical" evidence="1">
    <location>
        <begin position="79"/>
        <end position="105"/>
    </location>
</feature>
<reference evidence="2 3" key="1">
    <citation type="submission" date="2020-04" db="EMBL/GenBank/DDBJ databases">
        <title>MicrobeNet Type strains.</title>
        <authorList>
            <person name="Nicholson A.C."/>
        </authorList>
    </citation>
    <scope>NUCLEOTIDE SEQUENCE [LARGE SCALE GENOMIC DNA]</scope>
    <source>
        <strain evidence="2 3">DSM 44960</strain>
    </source>
</reference>
<dbReference type="Proteomes" id="UP000572007">
    <property type="component" value="Unassembled WGS sequence"/>
</dbReference>
<keyword evidence="1" id="KW-0812">Transmembrane</keyword>
<sequence>MRAFMIAAVSTAVGAAFLTLALTVGVWPGEAKLTAPLFCSAPATDPLVVADKFYDGEGTSINYTLYCVGERGELTDEGFALPLLTLFAGHLAILAVIVLSTALIGRSRDRRAPVRSLRPQDGTVAPTGTSDS</sequence>
<dbReference type="RefSeq" id="WP_067638142.1">
    <property type="nucleotide sequence ID" value="NZ_JAAXOM010000001.1"/>
</dbReference>
<gene>
    <name evidence="2" type="ORF">HGA10_01805</name>
</gene>
<comment type="caution">
    <text evidence="2">The sequence shown here is derived from an EMBL/GenBank/DDBJ whole genome shotgun (WGS) entry which is preliminary data.</text>
</comment>
<keyword evidence="1" id="KW-1133">Transmembrane helix</keyword>
<name>A0A846W016_9NOCA</name>
<dbReference type="EMBL" id="JAAXOM010000001">
    <property type="protein sequence ID" value="NKX86048.1"/>
    <property type="molecule type" value="Genomic_DNA"/>
</dbReference>
<keyword evidence="1" id="KW-0472">Membrane</keyword>
<dbReference type="AlphaFoldDB" id="A0A846W016"/>